<accession>A0ABT9C792</accession>
<keyword evidence="1" id="KW-0812">Transmembrane</keyword>
<reference evidence="2 3" key="1">
    <citation type="submission" date="2023-07" db="EMBL/GenBank/DDBJ databases">
        <title>Paenibacillus sp. JX-17 nov. isolated from soil.</title>
        <authorList>
            <person name="Wan Y."/>
            <person name="Liu B."/>
        </authorList>
    </citation>
    <scope>NUCLEOTIDE SEQUENCE [LARGE SCALE GENOMIC DNA]</scope>
    <source>
        <strain evidence="2 3">JX-17</strain>
    </source>
</reference>
<name>A0ABT9C792_9BACL</name>
<keyword evidence="1" id="KW-0472">Membrane</keyword>
<feature type="transmembrane region" description="Helical" evidence="1">
    <location>
        <begin position="12"/>
        <end position="33"/>
    </location>
</feature>
<dbReference type="Proteomes" id="UP001240171">
    <property type="component" value="Unassembled WGS sequence"/>
</dbReference>
<dbReference type="RefSeq" id="WP_305022316.1">
    <property type="nucleotide sequence ID" value="NZ_JAUQTB010000001.1"/>
</dbReference>
<protein>
    <submittedName>
        <fullName evidence="2">DUF4227 family protein</fullName>
    </submittedName>
</protein>
<keyword evidence="1" id="KW-1133">Transmembrane helix</keyword>
<keyword evidence="3" id="KW-1185">Reference proteome</keyword>
<dbReference type="Pfam" id="PF14004">
    <property type="entry name" value="DUF4227"/>
    <property type="match status" value="1"/>
</dbReference>
<dbReference type="EMBL" id="JAUQTB010000001">
    <property type="protein sequence ID" value="MDO7905133.1"/>
    <property type="molecule type" value="Genomic_DNA"/>
</dbReference>
<sequence>MIIQVRKVMRWVRAFIVFMMMLYIAFFCFKWFAQWVTPVDHYRIPEGSAIKVFGEDGAAEGHKPRLAERLRFFYWYGE</sequence>
<comment type="caution">
    <text evidence="2">The sequence shown here is derived from an EMBL/GenBank/DDBJ whole genome shotgun (WGS) entry which is preliminary data.</text>
</comment>
<evidence type="ECO:0000313" key="2">
    <source>
        <dbReference type="EMBL" id="MDO7905133.1"/>
    </source>
</evidence>
<evidence type="ECO:0000313" key="3">
    <source>
        <dbReference type="Proteomes" id="UP001240171"/>
    </source>
</evidence>
<evidence type="ECO:0000256" key="1">
    <source>
        <dbReference type="SAM" id="Phobius"/>
    </source>
</evidence>
<proteinExistence type="predicted"/>
<gene>
    <name evidence="2" type="ORF">Q5741_01735</name>
</gene>
<organism evidence="2 3">
    <name type="scientific">Paenibacillus lacisoli</name>
    <dbReference type="NCBI Taxonomy" id="3064525"/>
    <lineage>
        <taxon>Bacteria</taxon>
        <taxon>Bacillati</taxon>
        <taxon>Bacillota</taxon>
        <taxon>Bacilli</taxon>
        <taxon>Bacillales</taxon>
        <taxon>Paenibacillaceae</taxon>
        <taxon>Paenibacillus</taxon>
    </lineage>
</organism>
<dbReference type="InterPro" id="IPR025321">
    <property type="entry name" value="DUF4227"/>
</dbReference>